<evidence type="ECO:0000313" key="5">
    <source>
        <dbReference type="Proteomes" id="UP000535406"/>
    </source>
</evidence>
<evidence type="ECO:0000256" key="2">
    <source>
        <dbReference type="SAM" id="MobiDB-lite"/>
    </source>
</evidence>
<evidence type="ECO:0000313" key="4">
    <source>
        <dbReference type="EMBL" id="MBB5041662.1"/>
    </source>
</evidence>
<feature type="chain" id="PRO_5031160931" evidence="3">
    <location>
        <begin position="23"/>
        <end position="220"/>
    </location>
</feature>
<evidence type="ECO:0000256" key="3">
    <source>
        <dbReference type="SAM" id="SignalP"/>
    </source>
</evidence>
<sequence>MPISTVARSLGVALLAATLALGGARDAYSQAAGGPAGGGGTTGGGTTGGGGTTTGGSTPHGTRSLDPNVSGPSDYVTNSIVKNIQAMRAECAGYDPVYRIDCLSQRLHDITVRIPSGPAYGRVREILGRASGNLARIQANNADRTAKRQRSRVNSRLKTAHTYGAVKRQNLKRAMAEAVKVIAEAETQLLRATENSDRRASHYRRIAVALGSTKVLLRSA</sequence>
<feature type="signal peptide" evidence="3">
    <location>
        <begin position="1"/>
        <end position="22"/>
    </location>
</feature>
<dbReference type="EMBL" id="JACHIK010000003">
    <property type="protein sequence ID" value="MBB5041662.1"/>
    <property type="molecule type" value="Genomic_DNA"/>
</dbReference>
<gene>
    <name evidence="4" type="ORF">HNQ66_001045</name>
</gene>
<accession>A0A7W7YSW5</accession>
<dbReference type="AlphaFoldDB" id="A0A7W7YSW5"/>
<protein>
    <submittedName>
        <fullName evidence="4">Uncharacterized protein</fullName>
    </submittedName>
</protein>
<keyword evidence="5" id="KW-1185">Reference proteome</keyword>
<evidence type="ECO:0000256" key="1">
    <source>
        <dbReference type="SAM" id="Coils"/>
    </source>
</evidence>
<organism evidence="4 5">
    <name type="scientific">Shinella fusca</name>
    <dbReference type="NCBI Taxonomy" id="544480"/>
    <lineage>
        <taxon>Bacteria</taxon>
        <taxon>Pseudomonadati</taxon>
        <taxon>Pseudomonadota</taxon>
        <taxon>Alphaproteobacteria</taxon>
        <taxon>Hyphomicrobiales</taxon>
        <taxon>Rhizobiaceae</taxon>
        <taxon>Shinella</taxon>
    </lineage>
</organism>
<keyword evidence="1" id="KW-0175">Coiled coil</keyword>
<feature type="region of interest" description="Disordered" evidence="2">
    <location>
        <begin position="31"/>
        <end position="73"/>
    </location>
</feature>
<keyword evidence="3" id="KW-0732">Signal</keyword>
<feature type="compositionally biased region" description="Gly residues" evidence="2">
    <location>
        <begin position="34"/>
        <end position="54"/>
    </location>
</feature>
<dbReference type="Proteomes" id="UP000535406">
    <property type="component" value="Unassembled WGS sequence"/>
</dbReference>
<feature type="coiled-coil region" evidence="1">
    <location>
        <begin position="168"/>
        <end position="195"/>
    </location>
</feature>
<reference evidence="4 5" key="1">
    <citation type="submission" date="2020-08" db="EMBL/GenBank/DDBJ databases">
        <title>Genomic Encyclopedia of Type Strains, Phase IV (KMG-IV): sequencing the most valuable type-strain genomes for metagenomic binning, comparative biology and taxonomic classification.</title>
        <authorList>
            <person name="Goeker M."/>
        </authorList>
    </citation>
    <scope>NUCLEOTIDE SEQUENCE [LARGE SCALE GENOMIC DNA]</scope>
    <source>
        <strain evidence="4 5">DSM 21319</strain>
    </source>
</reference>
<dbReference type="RefSeq" id="WP_184141578.1">
    <property type="nucleotide sequence ID" value="NZ_JACHIK010000003.1"/>
</dbReference>
<proteinExistence type="predicted"/>
<comment type="caution">
    <text evidence="4">The sequence shown here is derived from an EMBL/GenBank/DDBJ whole genome shotgun (WGS) entry which is preliminary data.</text>
</comment>
<name>A0A7W7YSW5_9HYPH</name>